<dbReference type="Proteomes" id="UP001057402">
    <property type="component" value="Chromosome 4"/>
</dbReference>
<sequence length="443" mass="50383">MYVTRLLSASRRSSSNGSMDKPKDGPFSGYLTITDREAIEENTCCWGTCKSDSVTKFPFPQDRFLDLQPDNEDISRKLWFLPVLGTPLSSDTYYVICAEGKHKGSSLVCSREADKVPGCFGKSIQDMKPRPFDYQDDYQKFKIIQSRAHNFHAESVASDGFPSIYLRHKSWDVRTSYTYQPQVEGASGLDASQRAHLPDFSFPISNKSSDPVTVGKWYCPFVFFMEDGGIRDQMKRSLFYKMLLKQRWEKIYTSESMNYRTKQVTVNVNIQREGVSIFGMKAEEDHRVGPDRLVWFRQLTGENTQRGARLGMSTAILENMKWLQKEGGYMDSDGAREENLEVVVKAERGTGEECKGFCCYVLVESFVLMRLNGTPVMMYEFRHTDKVFVHLFNGGRQGARLFRGSCAGCETATHRLRRCAPEVSGSSQQQQLGEEVLCAACHL</sequence>
<name>A0ACB9R978_9MYRT</name>
<gene>
    <name evidence="1" type="ORF">MLD38_013138</name>
</gene>
<protein>
    <submittedName>
        <fullName evidence="1">Uncharacterized protein</fullName>
    </submittedName>
</protein>
<dbReference type="EMBL" id="CM042883">
    <property type="protein sequence ID" value="KAI4375245.1"/>
    <property type="molecule type" value="Genomic_DNA"/>
</dbReference>
<comment type="caution">
    <text evidence="1">The sequence shown here is derived from an EMBL/GenBank/DDBJ whole genome shotgun (WGS) entry which is preliminary data.</text>
</comment>
<evidence type="ECO:0000313" key="1">
    <source>
        <dbReference type="EMBL" id="KAI4375245.1"/>
    </source>
</evidence>
<organism evidence="1 2">
    <name type="scientific">Melastoma candidum</name>
    <dbReference type="NCBI Taxonomy" id="119954"/>
    <lineage>
        <taxon>Eukaryota</taxon>
        <taxon>Viridiplantae</taxon>
        <taxon>Streptophyta</taxon>
        <taxon>Embryophyta</taxon>
        <taxon>Tracheophyta</taxon>
        <taxon>Spermatophyta</taxon>
        <taxon>Magnoliopsida</taxon>
        <taxon>eudicotyledons</taxon>
        <taxon>Gunneridae</taxon>
        <taxon>Pentapetalae</taxon>
        <taxon>rosids</taxon>
        <taxon>malvids</taxon>
        <taxon>Myrtales</taxon>
        <taxon>Melastomataceae</taxon>
        <taxon>Melastomatoideae</taxon>
        <taxon>Melastomateae</taxon>
        <taxon>Melastoma</taxon>
    </lineage>
</organism>
<proteinExistence type="predicted"/>
<accession>A0ACB9R978</accession>
<evidence type="ECO:0000313" key="2">
    <source>
        <dbReference type="Proteomes" id="UP001057402"/>
    </source>
</evidence>
<keyword evidence="2" id="KW-1185">Reference proteome</keyword>
<reference evidence="2" key="1">
    <citation type="journal article" date="2023" name="Front. Plant Sci.">
        <title>Chromosomal-level genome assembly of Melastoma candidum provides insights into trichome evolution.</title>
        <authorList>
            <person name="Zhong Y."/>
            <person name="Wu W."/>
            <person name="Sun C."/>
            <person name="Zou P."/>
            <person name="Liu Y."/>
            <person name="Dai S."/>
            <person name="Zhou R."/>
        </authorList>
    </citation>
    <scope>NUCLEOTIDE SEQUENCE [LARGE SCALE GENOMIC DNA]</scope>
</reference>